<evidence type="ECO:0000259" key="1">
    <source>
        <dbReference type="Pfam" id="PF24351"/>
    </source>
</evidence>
<dbReference type="OrthoDB" id="224774at2157"/>
<evidence type="ECO:0000313" key="3">
    <source>
        <dbReference type="Proteomes" id="UP000236584"/>
    </source>
</evidence>
<dbReference type="AlphaFoldDB" id="A0A2I8VLN5"/>
<accession>A0A2I8VLN5</accession>
<dbReference type="InterPro" id="IPR055933">
    <property type="entry name" value="DUF7511"/>
</dbReference>
<organism evidence="2 3">
    <name type="scientific">Salinigranum rubrum</name>
    <dbReference type="NCBI Taxonomy" id="755307"/>
    <lineage>
        <taxon>Archaea</taxon>
        <taxon>Methanobacteriati</taxon>
        <taxon>Methanobacteriota</taxon>
        <taxon>Stenosarchaea group</taxon>
        <taxon>Halobacteria</taxon>
        <taxon>Halobacteriales</taxon>
        <taxon>Haloferacaceae</taxon>
        <taxon>Salinigranum</taxon>
    </lineage>
</organism>
<evidence type="ECO:0000313" key="2">
    <source>
        <dbReference type="EMBL" id="AUV82836.1"/>
    </source>
</evidence>
<reference evidence="2 3" key="1">
    <citation type="submission" date="2018-01" db="EMBL/GenBank/DDBJ databases">
        <title>Complete genome sequence of Salinigranum rubrum GX10T, an extremely halophilic archaeon isolated from a marine solar saltern.</title>
        <authorList>
            <person name="Han S."/>
        </authorList>
    </citation>
    <scope>NUCLEOTIDE SEQUENCE [LARGE SCALE GENOMIC DNA]</scope>
    <source>
        <strain evidence="2 3">GX10</strain>
    </source>
</reference>
<name>A0A2I8VLN5_9EURY</name>
<proteinExistence type="predicted"/>
<keyword evidence="3" id="KW-1185">Reference proteome</keyword>
<protein>
    <recommendedName>
        <fullName evidence="1">DUF7511 domain-containing protein</fullName>
    </recommendedName>
</protein>
<feature type="domain" description="DUF7511" evidence="1">
    <location>
        <begin position="29"/>
        <end position="65"/>
    </location>
</feature>
<dbReference type="Pfam" id="PF24351">
    <property type="entry name" value="DUF7511"/>
    <property type="match status" value="1"/>
</dbReference>
<dbReference type="GeneID" id="35593488"/>
<dbReference type="EMBL" id="CP026309">
    <property type="protein sequence ID" value="AUV82836.1"/>
    <property type="molecule type" value="Genomic_DNA"/>
</dbReference>
<dbReference type="KEGG" id="srub:C2R22_15310"/>
<dbReference type="Proteomes" id="UP000236584">
    <property type="component" value="Chromosome"/>
</dbReference>
<sequence length="65" mass="7569">MSAIEPSNQSQHTHLEELPQFDLEYLFDDDDCPTEVTIFADDPESLSTRWITIDRDFAVPLEEVR</sequence>
<gene>
    <name evidence="2" type="ORF">C2R22_15310</name>
</gene>
<dbReference type="RefSeq" id="WP_103426525.1">
    <property type="nucleotide sequence ID" value="NZ_CP026309.1"/>
</dbReference>